<proteinExistence type="inferred from homology"/>
<keyword evidence="10" id="KW-1185">Reference proteome</keyword>
<evidence type="ECO:0000259" key="8">
    <source>
        <dbReference type="Pfam" id="PF04239"/>
    </source>
</evidence>
<dbReference type="Gene3D" id="3.30.240.20">
    <property type="entry name" value="bsu07140 like domains"/>
    <property type="match status" value="2"/>
</dbReference>
<comment type="similarity">
    <text evidence="2">Belongs to the UPF0702 family.</text>
</comment>
<dbReference type="Pfam" id="PF04239">
    <property type="entry name" value="DUF421"/>
    <property type="match status" value="1"/>
</dbReference>
<keyword evidence="5 7" id="KW-1133">Transmembrane helix</keyword>
<evidence type="ECO:0000256" key="3">
    <source>
        <dbReference type="ARBA" id="ARBA00022475"/>
    </source>
</evidence>
<organism evidence="9 10">
    <name type="scientific">Terrihalobacillus insolitus</name>
    <dbReference type="NCBI Taxonomy" id="2950438"/>
    <lineage>
        <taxon>Bacteria</taxon>
        <taxon>Bacillati</taxon>
        <taxon>Bacillota</taxon>
        <taxon>Bacilli</taxon>
        <taxon>Bacillales</taxon>
        <taxon>Bacillaceae</taxon>
        <taxon>Terrihalobacillus</taxon>
    </lineage>
</organism>
<evidence type="ECO:0000256" key="7">
    <source>
        <dbReference type="SAM" id="Phobius"/>
    </source>
</evidence>
<dbReference type="EMBL" id="JAMQKB010000002">
    <property type="protein sequence ID" value="MDC3423794.1"/>
    <property type="molecule type" value="Genomic_DNA"/>
</dbReference>
<feature type="transmembrane region" description="Helical" evidence="7">
    <location>
        <begin position="37"/>
        <end position="56"/>
    </location>
</feature>
<sequence length="288" mass="32063">METMPDWLLVILRAIGLLITVFAILKWLGKRQLSELTLFEYIIGIVLGSIAAEITISPNQNMTNGLIGMAVWFIVPFIVILLSMKSHAIRNITQGKGTVFIKDGKVLEDNLKKEKYTADELLEKLRRKSLFNTADVEFAVLETDGSLSVLPKKDKQPITLSDLGVKQSTKEPQTVLMDGEILNEPLATAGRSVAWLETELDKLGVSIENVFLGQVDAMGQLTVDLYDDKLTVPSPQEKPLLLAEMKKCQADLELFALQTDNTEAKKMFEKNSKRLQSVIDKATSVLQN</sequence>
<comment type="caution">
    <text evidence="9">The sequence shown here is derived from an EMBL/GenBank/DDBJ whole genome shotgun (WGS) entry which is preliminary data.</text>
</comment>
<evidence type="ECO:0000256" key="6">
    <source>
        <dbReference type="ARBA" id="ARBA00023136"/>
    </source>
</evidence>
<dbReference type="InterPro" id="IPR023090">
    <property type="entry name" value="UPF0702_alpha/beta_dom_sf"/>
</dbReference>
<reference evidence="9" key="1">
    <citation type="submission" date="2022-06" db="EMBL/GenBank/DDBJ databases">
        <title>Aquibacillus sp. a new bacterium isolated from soil saline samples.</title>
        <authorList>
            <person name="Galisteo C."/>
            <person name="De La Haba R."/>
            <person name="Sanchez-Porro C."/>
            <person name="Ventosa A."/>
        </authorList>
    </citation>
    <scope>NUCLEOTIDE SEQUENCE</scope>
    <source>
        <strain evidence="9">3ASR75-11</strain>
    </source>
</reference>
<feature type="transmembrane region" description="Helical" evidence="7">
    <location>
        <begin position="62"/>
        <end position="82"/>
    </location>
</feature>
<dbReference type="InterPro" id="IPR007353">
    <property type="entry name" value="DUF421"/>
</dbReference>
<protein>
    <submittedName>
        <fullName evidence="9">DUF421 domain-containing protein</fullName>
    </submittedName>
</protein>
<evidence type="ECO:0000256" key="1">
    <source>
        <dbReference type="ARBA" id="ARBA00004651"/>
    </source>
</evidence>
<feature type="domain" description="YetF C-terminal" evidence="8">
    <location>
        <begin position="85"/>
        <end position="216"/>
    </location>
</feature>
<evidence type="ECO:0000256" key="5">
    <source>
        <dbReference type="ARBA" id="ARBA00022989"/>
    </source>
</evidence>
<dbReference type="PANTHER" id="PTHR34582:SF7">
    <property type="entry name" value="UPF0702 TRANSMEMBRANE PROTEIN YDFS"/>
    <property type="match status" value="1"/>
</dbReference>
<dbReference type="Proteomes" id="UP001145050">
    <property type="component" value="Unassembled WGS sequence"/>
</dbReference>
<dbReference type="InterPro" id="IPR012452">
    <property type="entry name" value="DUF1657"/>
</dbReference>
<feature type="transmembrane region" description="Helical" evidence="7">
    <location>
        <begin position="6"/>
        <end position="25"/>
    </location>
</feature>
<dbReference type="AlphaFoldDB" id="A0A9X3WUT4"/>
<comment type="subcellular location">
    <subcellularLocation>
        <location evidence="1">Cell membrane</location>
        <topology evidence="1">Multi-pass membrane protein</topology>
    </subcellularLocation>
</comment>
<evidence type="ECO:0000256" key="4">
    <source>
        <dbReference type="ARBA" id="ARBA00022692"/>
    </source>
</evidence>
<keyword evidence="6 7" id="KW-0472">Membrane</keyword>
<dbReference type="PANTHER" id="PTHR34582">
    <property type="entry name" value="UPF0702 TRANSMEMBRANE PROTEIN YCAP"/>
    <property type="match status" value="1"/>
</dbReference>
<keyword evidence="3" id="KW-1003">Cell membrane</keyword>
<dbReference type="Pfam" id="PF07870">
    <property type="entry name" value="DUF1657"/>
    <property type="match status" value="1"/>
</dbReference>
<dbReference type="GO" id="GO:0005886">
    <property type="term" value="C:plasma membrane"/>
    <property type="evidence" value="ECO:0007669"/>
    <property type="project" value="UniProtKB-SubCell"/>
</dbReference>
<evidence type="ECO:0000256" key="2">
    <source>
        <dbReference type="ARBA" id="ARBA00006448"/>
    </source>
</evidence>
<gene>
    <name evidence="9" type="ORF">NC797_04630</name>
</gene>
<dbReference type="RefSeq" id="WP_272435548.1">
    <property type="nucleotide sequence ID" value="NZ_JAMQKB010000002.1"/>
</dbReference>
<keyword evidence="4 7" id="KW-0812">Transmembrane</keyword>
<accession>A0A9X3WUT4</accession>
<name>A0A9X3WUT4_9BACI</name>
<evidence type="ECO:0000313" key="9">
    <source>
        <dbReference type="EMBL" id="MDC3423794.1"/>
    </source>
</evidence>
<evidence type="ECO:0000313" key="10">
    <source>
        <dbReference type="Proteomes" id="UP001145050"/>
    </source>
</evidence>